<organism evidence="1 2">
    <name type="scientific">Rhizopogon vesiculosus</name>
    <dbReference type="NCBI Taxonomy" id="180088"/>
    <lineage>
        <taxon>Eukaryota</taxon>
        <taxon>Fungi</taxon>
        <taxon>Dikarya</taxon>
        <taxon>Basidiomycota</taxon>
        <taxon>Agaricomycotina</taxon>
        <taxon>Agaricomycetes</taxon>
        <taxon>Agaricomycetidae</taxon>
        <taxon>Boletales</taxon>
        <taxon>Suillineae</taxon>
        <taxon>Rhizopogonaceae</taxon>
        <taxon>Rhizopogon</taxon>
    </lineage>
</organism>
<evidence type="ECO:0000313" key="2">
    <source>
        <dbReference type="Proteomes" id="UP000183567"/>
    </source>
</evidence>
<dbReference type="GO" id="GO:0019354">
    <property type="term" value="P:siroheme biosynthetic process"/>
    <property type="evidence" value="ECO:0007669"/>
    <property type="project" value="TreeGrafter"/>
</dbReference>
<proteinExistence type="predicted"/>
<dbReference type="Gene3D" id="3.30.950.10">
    <property type="entry name" value="Methyltransferase, Cobalt-precorrin-4 Transmethylase, Domain 2"/>
    <property type="match status" value="1"/>
</dbReference>
<accession>A0A1J8QZS8</accession>
<dbReference type="OrthoDB" id="10621355at2759"/>
<keyword evidence="2" id="KW-1185">Reference proteome</keyword>
<dbReference type="GO" id="GO:0004851">
    <property type="term" value="F:uroporphyrin-III C-methyltransferase activity"/>
    <property type="evidence" value="ECO:0007669"/>
    <property type="project" value="TreeGrafter"/>
</dbReference>
<comment type="caution">
    <text evidence="1">The sequence shown here is derived from an EMBL/GenBank/DDBJ whole genome shotgun (WGS) entry which is preliminary data.</text>
</comment>
<dbReference type="EMBL" id="LVVM01001244">
    <property type="protein sequence ID" value="OJA18921.1"/>
    <property type="molecule type" value="Genomic_DNA"/>
</dbReference>
<protein>
    <submittedName>
        <fullName evidence="1">Uncharacterized protein</fullName>
    </submittedName>
</protein>
<sequence length="160" mass="17505">MGIPLLSIATHHALMKYAGLVPSDELDPTAILALIPLRASQHSLTVVRLEQEDSVVYGRTGEERPALQDLVVQLVVAEDVIVCTGVGRRSKEVKLPCYERARTVLILRSVARIAQVMSDMINDTDDTSWVPREGSIPSVTIAWSISTVTAQASSDKKRNE</sequence>
<dbReference type="PANTHER" id="PTHR45790">
    <property type="entry name" value="SIROHEME SYNTHASE-RELATED"/>
    <property type="match status" value="1"/>
</dbReference>
<reference evidence="1 2" key="1">
    <citation type="submission" date="2016-03" db="EMBL/GenBank/DDBJ databases">
        <title>Comparative genomics of the ectomycorrhizal sister species Rhizopogon vinicolor and Rhizopogon vesiculosus (Basidiomycota: Boletales) reveals a divergence of the mating type B locus.</title>
        <authorList>
            <person name="Mujic A.B."/>
            <person name="Kuo A."/>
            <person name="Tritt A."/>
            <person name="Lipzen A."/>
            <person name="Chen C."/>
            <person name="Johnson J."/>
            <person name="Sharma A."/>
            <person name="Barry K."/>
            <person name="Grigoriev I.V."/>
            <person name="Spatafora J.W."/>
        </authorList>
    </citation>
    <scope>NUCLEOTIDE SEQUENCE [LARGE SCALE GENOMIC DNA]</scope>
    <source>
        <strain evidence="1 2">AM-OR11-056</strain>
    </source>
</reference>
<dbReference type="InterPro" id="IPR014776">
    <property type="entry name" value="4pyrrole_Mease_sub2"/>
</dbReference>
<name>A0A1J8QZS8_9AGAM</name>
<dbReference type="PANTHER" id="PTHR45790:SF6">
    <property type="entry name" value="UROPORPHYRINOGEN-III C-METHYLTRANSFERASE"/>
    <property type="match status" value="1"/>
</dbReference>
<dbReference type="AlphaFoldDB" id="A0A1J8QZS8"/>
<dbReference type="InterPro" id="IPR050161">
    <property type="entry name" value="Siro_Cobalamin_biosynth"/>
</dbReference>
<gene>
    <name evidence="1" type="ORF">AZE42_07060</name>
</gene>
<dbReference type="STRING" id="180088.A0A1J8QZS8"/>
<evidence type="ECO:0000313" key="1">
    <source>
        <dbReference type="EMBL" id="OJA18921.1"/>
    </source>
</evidence>
<dbReference type="Proteomes" id="UP000183567">
    <property type="component" value="Unassembled WGS sequence"/>
</dbReference>